<organism evidence="2 3">
    <name type="scientific">Candidatus Jettenia ecosi</name>
    <dbReference type="NCBI Taxonomy" id="2494326"/>
    <lineage>
        <taxon>Bacteria</taxon>
        <taxon>Pseudomonadati</taxon>
        <taxon>Planctomycetota</taxon>
        <taxon>Candidatus Brocadiia</taxon>
        <taxon>Candidatus Brocadiales</taxon>
        <taxon>Candidatus Brocadiaceae</taxon>
        <taxon>Candidatus Jettenia</taxon>
    </lineage>
</organism>
<name>A0A533QBM1_9BACT</name>
<protein>
    <submittedName>
        <fullName evidence="2">MBL fold metallo-hydrolase</fullName>
    </submittedName>
</protein>
<evidence type="ECO:0000313" key="3">
    <source>
        <dbReference type="Proteomes" id="UP000319783"/>
    </source>
</evidence>
<dbReference type="Proteomes" id="UP000319783">
    <property type="component" value="Unassembled WGS sequence"/>
</dbReference>
<evidence type="ECO:0000313" key="2">
    <source>
        <dbReference type="EMBL" id="TLD40001.1"/>
    </source>
</evidence>
<dbReference type="GO" id="GO:0016787">
    <property type="term" value="F:hydrolase activity"/>
    <property type="evidence" value="ECO:0007669"/>
    <property type="project" value="UniProtKB-KW"/>
</dbReference>
<comment type="caution">
    <text evidence="2">The sequence shown here is derived from an EMBL/GenBank/DDBJ whole genome shotgun (WGS) entry which is preliminary data.</text>
</comment>
<dbReference type="EMBL" id="SULG01000147">
    <property type="protein sequence ID" value="TLD40001.1"/>
    <property type="molecule type" value="Genomic_DNA"/>
</dbReference>
<dbReference type="InterPro" id="IPR036866">
    <property type="entry name" value="RibonucZ/Hydroxyglut_hydro"/>
</dbReference>
<gene>
    <name evidence="2" type="ORF">JETT_3734</name>
</gene>
<dbReference type="AlphaFoldDB" id="A0A533QBM1"/>
<dbReference type="PANTHER" id="PTHR43717">
    <property type="entry name" value="ANAEROBIC NITRIC OXIDE REDUCTASE FLAVORUBREDOXIN"/>
    <property type="match status" value="1"/>
</dbReference>
<sequence>MIKTTEIAPDIYCISIYTPEFNLQFNQFIVKDNEPLLYHTGMRRMFPAIHETLSKIINPSQIRWIGFSHFEADECGSLNEWLKVAPSAQAFCSTVGTLVNLSDYADRPSRGMAKDEVVSTGKYRFRFLPTPHLPHGWDAGMLFEETNQILFCSDLFLQTGNVEAVTGSDIIDRVRDALIKSQTGPLMGAIPYTTKTEQLLREMAALKPKMLATMHGSAFVGEGERTILDLTLLIKEVLGGR</sequence>
<dbReference type="SUPFAM" id="SSF56281">
    <property type="entry name" value="Metallo-hydrolase/oxidoreductase"/>
    <property type="match status" value="1"/>
</dbReference>
<feature type="domain" description="ODP" evidence="1">
    <location>
        <begin position="24"/>
        <end position="216"/>
    </location>
</feature>
<proteinExistence type="predicted"/>
<accession>A0A533QBM1</accession>
<dbReference type="Pfam" id="PF19583">
    <property type="entry name" value="ODP"/>
    <property type="match status" value="1"/>
</dbReference>
<dbReference type="PANTHER" id="PTHR43717:SF1">
    <property type="entry name" value="ANAEROBIC NITRIC OXIDE REDUCTASE FLAVORUBREDOXIN"/>
    <property type="match status" value="1"/>
</dbReference>
<evidence type="ECO:0000259" key="1">
    <source>
        <dbReference type="Pfam" id="PF19583"/>
    </source>
</evidence>
<dbReference type="Gene3D" id="3.60.15.10">
    <property type="entry name" value="Ribonuclease Z/Hydroxyacylglutathione hydrolase-like"/>
    <property type="match status" value="1"/>
</dbReference>
<keyword evidence="2" id="KW-0378">Hydrolase</keyword>
<dbReference type="InterPro" id="IPR045761">
    <property type="entry name" value="ODP_dom"/>
</dbReference>
<reference evidence="2 3" key="1">
    <citation type="submission" date="2019-04" db="EMBL/GenBank/DDBJ databases">
        <title>Genome of a novel bacterium Candidatus Jettenia ecosi reconstructed from metagenome of an anammox bioreactor.</title>
        <authorList>
            <person name="Mardanov A.V."/>
            <person name="Beletsky A.V."/>
            <person name="Ravin N.V."/>
            <person name="Botchkova E.A."/>
            <person name="Litti Y.V."/>
            <person name="Nozhevnikova A.N."/>
        </authorList>
    </citation>
    <scope>NUCLEOTIDE SEQUENCE [LARGE SCALE GENOMIC DNA]</scope>
    <source>
        <strain evidence="2">J2</strain>
    </source>
</reference>